<evidence type="ECO:0000313" key="2">
    <source>
        <dbReference type="Proteomes" id="UP000451233"/>
    </source>
</evidence>
<name>A0A7K1XTA3_9SPHI</name>
<protein>
    <submittedName>
        <fullName evidence="1">Uncharacterized protein</fullName>
    </submittedName>
</protein>
<evidence type="ECO:0000313" key="1">
    <source>
        <dbReference type="EMBL" id="MXV13746.1"/>
    </source>
</evidence>
<organism evidence="1 2">
    <name type="scientific">Hufsiella ginkgonis</name>
    <dbReference type="NCBI Taxonomy" id="2695274"/>
    <lineage>
        <taxon>Bacteria</taxon>
        <taxon>Pseudomonadati</taxon>
        <taxon>Bacteroidota</taxon>
        <taxon>Sphingobacteriia</taxon>
        <taxon>Sphingobacteriales</taxon>
        <taxon>Sphingobacteriaceae</taxon>
        <taxon>Hufsiella</taxon>
    </lineage>
</organism>
<sequence>MIPIRSGKKQTEFLLSTLPINQCFFCGKNGNPIMILVKMRSPVQFKVLPIHMKGKLMLDNQNAAVSPPVSLQNAQMVE</sequence>
<comment type="caution">
    <text evidence="1">The sequence shown here is derived from an EMBL/GenBank/DDBJ whole genome shotgun (WGS) entry which is preliminary data.</text>
</comment>
<gene>
    <name evidence="1" type="ORF">GS398_00390</name>
</gene>
<reference evidence="1 2" key="1">
    <citation type="submission" date="2019-11" db="EMBL/GenBank/DDBJ databases">
        <title>Pedobacter sp. HMF7056 Genome sequencing and assembly.</title>
        <authorList>
            <person name="Kang H."/>
            <person name="Kim H."/>
            <person name="Joh K."/>
        </authorList>
    </citation>
    <scope>NUCLEOTIDE SEQUENCE [LARGE SCALE GENOMIC DNA]</scope>
    <source>
        <strain evidence="1 2">HMF7056</strain>
    </source>
</reference>
<proteinExistence type="predicted"/>
<dbReference type="AlphaFoldDB" id="A0A7K1XTA3"/>
<dbReference type="RefSeq" id="WP_160904778.1">
    <property type="nucleotide sequence ID" value="NZ_WVHS01000001.1"/>
</dbReference>
<dbReference type="EMBL" id="WVHS01000001">
    <property type="protein sequence ID" value="MXV13746.1"/>
    <property type="molecule type" value="Genomic_DNA"/>
</dbReference>
<accession>A0A7K1XTA3</accession>
<dbReference type="Proteomes" id="UP000451233">
    <property type="component" value="Unassembled WGS sequence"/>
</dbReference>
<keyword evidence="2" id="KW-1185">Reference proteome</keyword>